<sequence length="412" mass="46710">MQRPASHRAGGKGARHSPHRLLGCSVSAFQEPHQPAGDFFSRTSVRLPAPRVGEMAENEDHENMSDLENKVCQQIEYYFGDYNLPRDKFLQEKIKLDEGWVPLEIIIKFNRLNRLTKDFDAIVGALRKSKAGLMEVSEDNTKIRRSPTKPVPEITEKYKSAVNSRSVYIKGFPLDATLDDIKEWLENKGKVESIQMRKTFQKSFKGSIFAVFDTVESAKQFVEIPGQKYNDTELIVLFRDDYFTKKQEERKRNRLEKKAKAKQDKEEQKKQAEAAEMGIILFKSSAQKALSQAQEANSGDLQLRDRDVAWEVLEGEVAKEALEKIIHEQQKVLNKKERGCKGKDGRGGRGAQNRKVKFLGKKTKFDDEAGDDDEAGENNGAASAKKRPLEDAEKEGSTPKQMKTENNAGNQK</sequence>
<accession>A0ACB8G1B8</accession>
<name>A0ACB8G1B8_9SAUR</name>
<dbReference type="EMBL" id="CM037615">
    <property type="protein sequence ID" value="KAH8013165.1"/>
    <property type="molecule type" value="Genomic_DNA"/>
</dbReference>
<proteinExistence type="predicted"/>
<protein>
    <submittedName>
        <fullName evidence="1">Uncharacterized protein</fullName>
    </submittedName>
</protein>
<gene>
    <name evidence="1" type="ORF">K3G42_012475</name>
</gene>
<evidence type="ECO:0000313" key="1">
    <source>
        <dbReference type="EMBL" id="KAH8013165.1"/>
    </source>
</evidence>
<dbReference type="Proteomes" id="UP000827872">
    <property type="component" value="Linkage Group LG02"/>
</dbReference>
<organism evidence="1 2">
    <name type="scientific">Sphaerodactylus townsendi</name>
    <dbReference type="NCBI Taxonomy" id="933632"/>
    <lineage>
        <taxon>Eukaryota</taxon>
        <taxon>Metazoa</taxon>
        <taxon>Chordata</taxon>
        <taxon>Craniata</taxon>
        <taxon>Vertebrata</taxon>
        <taxon>Euteleostomi</taxon>
        <taxon>Lepidosauria</taxon>
        <taxon>Squamata</taxon>
        <taxon>Bifurcata</taxon>
        <taxon>Gekkota</taxon>
        <taxon>Sphaerodactylidae</taxon>
        <taxon>Sphaerodactylus</taxon>
    </lineage>
</organism>
<evidence type="ECO:0000313" key="2">
    <source>
        <dbReference type="Proteomes" id="UP000827872"/>
    </source>
</evidence>
<keyword evidence="2" id="KW-1185">Reference proteome</keyword>
<reference evidence="1" key="1">
    <citation type="submission" date="2021-08" db="EMBL/GenBank/DDBJ databases">
        <title>The first chromosome-level gecko genome reveals the dynamic sex chromosomes of Neotropical dwarf geckos (Sphaerodactylidae: Sphaerodactylus).</title>
        <authorList>
            <person name="Pinto B.J."/>
            <person name="Keating S.E."/>
            <person name="Gamble T."/>
        </authorList>
    </citation>
    <scope>NUCLEOTIDE SEQUENCE</scope>
    <source>
        <strain evidence="1">TG3544</strain>
    </source>
</reference>
<comment type="caution">
    <text evidence="1">The sequence shown here is derived from an EMBL/GenBank/DDBJ whole genome shotgun (WGS) entry which is preliminary data.</text>
</comment>